<reference evidence="1 2" key="1">
    <citation type="journal article" date="2014" name="Proc. Natl. Acad. Sci. U.S.A.">
        <title>Functional type 2 photosynthetic reaction centers found in the rare bacterial phylum Gemmatimonadetes.</title>
        <authorList>
            <person name="Zeng Y."/>
            <person name="Feng F."/>
            <person name="Medova H."/>
            <person name="Dean J."/>
            <person name="Koblizek M."/>
        </authorList>
    </citation>
    <scope>NUCLEOTIDE SEQUENCE [LARGE SCALE GENOMIC DNA]</scope>
    <source>
        <strain evidence="1 2">AP64</strain>
    </source>
</reference>
<evidence type="ECO:0000313" key="1">
    <source>
        <dbReference type="EMBL" id="AMW05445.1"/>
    </source>
</evidence>
<reference evidence="1 2" key="2">
    <citation type="journal article" date="2016" name="Environ. Microbiol. Rep.">
        <title>Metagenomic evidence for the presence of phototrophic Gemmatimonadetes bacteria in diverse environments.</title>
        <authorList>
            <person name="Zeng Y."/>
            <person name="Baumbach J."/>
            <person name="Barbosa E.G."/>
            <person name="Azevedo V."/>
            <person name="Zhang C."/>
            <person name="Koblizek M."/>
        </authorList>
    </citation>
    <scope>NUCLEOTIDE SEQUENCE [LARGE SCALE GENOMIC DNA]</scope>
    <source>
        <strain evidence="1 2">AP64</strain>
    </source>
</reference>
<dbReference type="RefSeq" id="WP_026849446.1">
    <property type="nucleotide sequence ID" value="NZ_CP011454.1"/>
</dbReference>
<proteinExistence type="predicted"/>
<accession>A0A143BLH4</accession>
<gene>
    <name evidence="1" type="ORF">GEMMAAP_12795</name>
</gene>
<dbReference type="EMBL" id="CP011454">
    <property type="protein sequence ID" value="AMW05445.1"/>
    <property type="molecule type" value="Genomic_DNA"/>
</dbReference>
<dbReference type="AlphaFoldDB" id="A0A143BLH4"/>
<name>A0A143BLH4_9BACT</name>
<dbReference type="STRING" id="1379270.GEMMAAP_12795"/>
<dbReference type="KEGG" id="gph:GEMMAAP_12795"/>
<sequence>MPINVTSQKVRGRSGRALVECLVSLLLVSGASSLVLLLANTSAQVVDNARQRDLVLRESARLRVPLLRAPCLAIGGMWRRDIGPRTVLLASATNASGLHALAVTADWRSSGWGGGRRYTHGASIAGWCE</sequence>
<evidence type="ECO:0000313" key="2">
    <source>
        <dbReference type="Proteomes" id="UP000076404"/>
    </source>
</evidence>
<protein>
    <submittedName>
        <fullName evidence="1">Uncharacterized protein</fullName>
    </submittedName>
</protein>
<dbReference type="Proteomes" id="UP000076404">
    <property type="component" value="Chromosome"/>
</dbReference>
<organism evidence="1 2">
    <name type="scientific">Gemmatimonas phototrophica</name>
    <dbReference type="NCBI Taxonomy" id="1379270"/>
    <lineage>
        <taxon>Bacteria</taxon>
        <taxon>Pseudomonadati</taxon>
        <taxon>Gemmatimonadota</taxon>
        <taxon>Gemmatimonadia</taxon>
        <taxon>Gemmatimonadales</taxon>
        <taxon>Gemmatimonadaceae</taxon>
        <taxon>Gemmatimonas</taxon>
    </lineage>
</organism>
<keyword evidence="2" id="KW-1185">Reference proteome</keyword>